<proteinExistence type="inferred from homology"/>
<dbReference type="NCBIfam" id="NF011080">
    <property type="entry name" value="PRK14508.1-3"/>
    <property type="match status" value="1"/>
</dbReference>
<evidence type="ECO:0000256" key="7">
    <source>
        <dbReference type="ARBA" id="ARBA00023277"/>
    </source>
</evidence>
<dbReference type="SMART" id="SM00642">
    <property type="entry name" value="Aamy"/>
    <property type="match status" value="1"/>
</dbReference>
<comment type="catalytic activity">
    <reaction evidence="1 10">
        <text>Transfers a segment of a (1-&gt;4)-alpha-D-glucan to a new position in an acceptor, which may be glucose or a (1-&gt;4)-alpha-D-glucan.</text>
        <dbReference type="EC" id="2.4.1.25"/>
    </reaction>
</comment>
<dbReference type="Gene3D" id="3.30.1590.10">
    <property type="entry name" value="Maltooligosyl trehalose synthase, domain 2"/>
    <property type="match status" value="1"/>
</dbReference>
<dbReference type="Pfam" id="PF00128">
    <property type="entry name" value="Alpha-amylase"/>
    <property type="match status" value="1"/>
</dbReference>
<evidence type="ECO:0000256" key="3">
    <source>
        <dbReference type="ARBA" id="ARBA00012560"/>
    </source>
</evidence>
<dbReference type="Gene3D" id="3.30.750.90">
    <property type="match status" value="1"/>
</dbReference>
<evidence type="ECO:0000256" key="4">
    <source>
        <dbReference type="ARBA" id="ARBA00020295"/>
    </source>
</evidence>
<evidence type="ECO:0000259" key="11">
    <source>
        <dbReference type="SMART" id="SM00642"/>
    </source>
</evidence>
<evidence type="ECO:0000256" key="8">
    <source>
        <dbReference type="ARBA" id="ARBA00031423"/>
    </source>
</evidence>
<organism evidence="12 13">
    <name type="scientific">Mucilaginibacter aquariorum</name>
    <dbReference type="NCBI Taxonomy" id="2967225"/>
    <lineage>
        <taxon>Bacteria</taxon>
        <taxon>Pseudomonadati</taxon>
        <taxon>Bacteroidota</taxon>
        <taxon>Sphingobacteriia</taxon>
        <taxon>Sphingobacteriales</taxon>
        <taxon>Sphingobacteriaceae</taxon>
        <taxon>Mucilaginibacter</taxon>
    </lineage>
</organism>
<dbReference type="NCBIfam" id="TIGR00217">
    <property type="entry name" value="malQ"/>
    <property type="match status" value="1"/>
</dbReference>
<dbReference type="InterPro" id="IPR017853">
    <property type="entry name" value="GH"/>
</dbReference>
<evidence type="ECO:0000313" key="12">
    <source>
        <dbReference type="EMBL" id="MCQ6956446.1"/>
    </source>
</evidence>
<dbReference type="Pfam" id="PF02446">
    <property type="entry name" value="Glyco_hydro_77"/>
    <property type="match status" value="1"/>
</dbReference>
<dbReference type="Gene3D" id="3.20.20.80">
    <property type="entry name" value="Glycosidases"/>
    <property type="match status" value="4"/>
</dbReference>
<dbReference type="EMBL" id="JANHOH010000001">
    <property type="protein sequence ID" value="MCQ6956446.1"/>
    <property type="molecule type" value="Genomic_DNA"/>
</dbReference>
<reference evidence="12 13" key="1">
    <citation type="submission" date="2022-07" db="EMBL/GenBank/DDBJ databases">
        <title>Mucilaginibacter sp. JC4.</title>
        <authorList>
            <person name="Le V."/>
            <person name="Ko S.-R."/>
            <person name="Ahn C.-Y."/>
            <person name="Oh H.-M."/>
        </authorList>
    </citation>
    <scope>NUCLEOTIDE SEQUENCE [LARGE SCALE GENOMIC DNA]</scope>
    <source>
        <strain evidence="12 13">JC4</strain>
    </source>
</reference>
<evidence type="ECO:0000256" key="6">
    <source>
        <dbReference type="ARBA" id="ARBA00022679"/>
    </source>
</evidence>
<dbReference type="CDD" id="cd11336">
    <property type="entry name" value="AmyAc_MTSase"/>
    <property type="match status" value="1"/>
</dbReference>
<keyword evidence="6 10" id="KW-0808">Transferase</keyword>
<dbReference type="PANTHER" id="PTHR32438:SF5">
    <property type="entry name" value="4-ALPHA-GLUCANOTRANSFERASE DPE1, CHLOROPLASTIC_AMYLOPLASTIC"/>
    <property type="match status" value="1"/>
</dbReference>
<keyword evidence="7 10" id="KW-0119">Carbohydrate metabolism</keyword>
<feature type="domain" description="Glycosyl hydrolase family 13 catalytic" evidence="11">
    <location>
        <begin position="6"/>
        <end position="481"/>
    </location>
</feature>
<dbReference type="InterPro" id="IPR003385">
    <property type="entry name" value="Glyco_hydro_77"/>
</dbReference>
<dbReference type="InterPro" id="IPR006047">
    <property type="entry name" value="GH13_cat_dom"/>
</dbReference>
<name>A0ABT1SVS9_9SPHI</name>
<comment type="similarity">
    <text evidence="2 10">Belongs to the disproportionating enzyme family.</text>
</comment>
<dbReference type="SUPFAM" id="SSF51445">
    <property type="entry name" value="(Trans)glycosidases"/>
    <property type="match status" value="2"/>
</dbReference>
<evidence type="ECO:0000256" key="10">
    <source>
        <dbReference type="RuleBase" id="RU361207"/>
    </source>
</evidence>
<evidence type="ECO:0000256" key="2">
    <source>
        <dbReference type="ARBA" id="ARBA00005684"/>
    </source>
</evidence>
<keyword evidence="5 10" id="KW-0328">Glycosyltransferase</keyword>
<dbReference type="EC" id="2.4.1.25" evidence="3 10"/>
<dbReference type="PANTHER" id="PTHR32438">
    <property type="entry name" value="4-ALPHA-GLUCANOTRANSFERASE DPE1, CHLOROPLASTIC/AMYLOPLASTIC"/>
    <property type="match status" value="1"/>
</dbReference>
<sequence length="1399" mass="160893">MFNPVSTYRIQFHKDFTFRHLDGVIPYLVKLGVKTLYASPIFKAVPGSNHGYDNVDPLCINPEIGTLDELKQVSAKLNTNGISWLQDIVPNHMAFHHDNAWLMDVLEKGPLSLYRNYFDQSLADNDLFQGPLMVPFLGDELEAVIDKGELEIVWNVDKLVFKYAEQYWPLNFKSYLDILQPGEDEKLDSLAVLVEQMEQLTKTEDAEIFSKAAAELKLQFSALMKNEQFNKHLQGCLQRVNKDKAQLKMIAGQQYYCLCSWQETDQQINYRRFFTVNSLICLNVQHEEVFEHVHRLIADLLKDNIIQGLRIDHIDGLYDPEGYLQRLRALAGDDTYIVVEKILEQEEELPQQWPIQGSTGYDYLAQVNNLFTNQKSEKAFSSFYQQLTADDRPVKKQIRDKKNLILTQHMNGELENLTRLFMEAGLANGKLRGEKGRTALKQAIGLLLVHFPVYRFYGNQLPLSKDESKRLKAVFEEIKERYPALSAAVKLLRKAFTDPRADRAHSEKALNFYQRCMQFTGPLMAKGVEDTLMYTYNRFVDHNEVGDSPEAFGLAINQFHRLMQKRQEQWPLAINATSTHDTKRGEGVRARLNVLTNIPAEWLSTVNDWRVSNARLKTNGSPDENDEYFIYQTILGSYPMPGEEEETFPQRLDEYLEKMLREAKRRSSWAEPNEDYENAAKKFAAGLLDKKSPFWKTFAKLHKKVSELGIVNALSQLALKVMCPGVPDIYQGCEHWDLSLVDPDNRRPVDYSLREELLNTAETTVQVSEMWKDRFNGQIKVWLTGKLLQLRAAHPDLFSKGDYIPLKVTGKYKNELIAFARAYRDIWIVLIVPVDIAAICGDDLAAPIDWADTQVVFPKDAPVTCTDELLNKNIKFNGTVNLSEIISEVPVAVLRLNNPFKGRNAGVLMHITSLPGDFGIGDLGPQAFKFARLLHASKQQYWQVLPLNATSAADGYSPYSSYSSQAGNVLLISPEQLAEDKLLSPKDLRSTRLPKSSTVDFEKVEVIKSKLLDKAWQNFQADSRHPLHYGFAVFCETEAAWLNDFALYSVLKQQHSNKPWHKWPAAFKYREPEALQKFSADNEDALSKEKWLQFIFHRQWYSLKTYCNRLGINIFGDLPFYISYDSADVWANKEIFDLNEKLEMNSVSGVPPDYFNENGQRWGMPTFNWAKLKESNYDWWVKRIAKNLKWYDLLRLDHFRAFAAYWSIPADDKTAVGGKWMSGPGSDFFHVLKTKFEDLPFVAEDLGDIDESVCRLASQFNLPGMKVLQFAFGDDIQHSAYIPHHHSENYFVYTGTHDNNTTLGWYKNEAGATVHQNLKKYTGKNVTSKNVNEVLIKTAFASVCKTAIIPIQDWLKLDENSRMNIPAIEEGNWIWRLTNKQLAKYPVEKIKTWTEFYNR</sequence>
<comment type="caution">
    <text evidence="12">The sequence shown here is derived from an EMBL/GenBank/DDBJ whole genome shotgun (WGS) entry which is preliminary data.</text>
</comment>
<dbReference type="RefSeq" id="WP_256536662.1">
    <property type="nucleotide sequence ID" value="NZ_JANHOH010000001.1"/>
</dbReference>
<keyword evidence="13" id="KW-1185">Reference proteome</keyword>
<evidence type="ECO:0000313" key="13">
    <source>
        <dbReference type="Proteomes" id="UP001204376"/>
    </source>
</evidence>
<evidence type="ECO:0000256" key="9">
    <source>
        <dbReference type="ARBA" id="ARBA00031501"/>
    </source>
</evidence>
<gene>
    <name evidence="12" type="primary">treY</name>
    <name evidence="12" type="ORF">NPE20_00675</name>
</gene>
<dbReference type="NCBIfam" id="TIGR02401">
    <property type="entry name" value="trehalose_TreY"/>
    <property type="match status" value="1"/>
</dbReference>
<dbReference type="Proteomes" id="UP001204376">
    <property type="component" value="Unassembled WGS sequence"/>
</dbReference>
<protein>
    <recommendedName>
        <fullName evidence="4 10">4-alpha-glucanotransferase</fullName>
        <ecNumber evidence="3 10">2.4.1.25</ecNumber>
    </recommendedName>
    <alternativeName>
        <fullName evidence="8 10">Amylomaltase</fullName>
    </alternativeName>
    <alternativeName>
        <fullName evidence="9 10">Disproportionating enzyme</fullName>
    </alternativeName>
</protein>
<evidence type="ECO:0000256" key="1">
    <source>
        <dbReference type="ARBA" id="ARBA00000439"/>
    </source>
</evidence>
<dbReference type="InterPro" id="IPR012767">
    <property type="entry name" value="Trehalose_TreY"/>
</dbReference>
<accession>A0ABT1SVS9</accession>
<evidence type="ECO:0000256" key="5">
    <source>
        <dbReference type="ARBA" id="ARBA00022676"/>
    </source>
</evidence>